<feature type="region of interest" description="Disordered" evidence="1">
    <location>
        <begin position="1"/>
        <end position="25"/>
    </location>
</feature>
<gene>
    <name evidence="2" type="ORF">KUTeg_011240</name>
</gene>
<evidence type="ECO:0000256" key="1">
    <source>
        <dbReference type="SAM" id="MobiDB-lite"/>
    </source>
</evidence>
<organism evidence="2 3">
    <name type="scientific">Tegillarca granosa</name>
    <name type="common">Malaysian cockle</name>
    <name type="synonym">Anadara granosa</name>
    <dbReference type="NCBI Taxonomy" id="220873"/>
    <lineage>
        <taxon>Eukaryota</taxon>
        <taxon>Metazoa</taxon>
        <taxon>Spiralia</taxon>
        <taxon>Lophotrochozoa</taxon>
        <taxon>Mollusca</taxon>
        <taxon>Bivalvia</taxon>
        <taxon>Autobranchia</taxon>
        <taxon>Pteriomorphia</taxon>
        <taxon>Arcoida</taxon>
        <taxon>Arcoidea</taxon>
        <taxon>Arcidae</taxon>
        <taxon>Tegillarca</taxon>
    </lineage>
</organism>
<dbReference type="Proteomes" id="UP001217089">
    <property type="component" value="Unassembled WGS sequence"/>
</dbReference>
<sequence length="127" mass="14500">MVLHTLSDSSEGSDDEASDVPATMPELGNYCREQNLDTTNGFIKSHHGLDTINKVEVITRGQSDNPDWYLYRKDINCKNRLEMEKILCLSYFPRFLSSELHPSAAQKYPFVAFPDIVQFRSFAGIHK</sequence>
<dbReference type="EMBL" id="JARBDR010000539">
    <property type="protein sequence ID" value="KAJ8311212.1"/>
    <property type="molecule type" value="Genomic_DNA"/>
</dbReference>
<protein>
    <submittedName>
        <fullName evidence="2">Uncharacterized protein</fullName>
    </submittedName>
</protein>
<name>A0ABQ9F1E5_TEGGR</name>
<accession>A0ABQ9F1E5</accession>
<proteinExistence type="predicted"/>
<keyword evidence="3" id="KW-1185">Reference proteome</keyword>
<evidence type="ECO:0000313" key="3">
    <source>
        <dbReference type="Proteomes" id="UP001217089"/>
    </source>
</evidence>
<evidence type="ECO:0000313" key="2">
    <source>
        <dbReference type="EMBL" id="KAJ8311212.1"/>
    </source>
</evidence>
<comment type="caution">
    <text evidence="2">The sequence shown here is derived from an EMBL/GenBank/DDBJ whole genome shotgun (WGS) entry which is preliminary data.</text>
</comment>
<reference evidence="2 3" key="1">
    <citation type="submission" date="2022-12" db="EMBL/GenBank/DDBJ databases">
        <title>Chromosome-level genome of Tegillarca granosa.</title>
        <authorList>
            <person name="Kim J."/>
        </authorList>
    </citation>
    <scope>NUCLEOTIDE SEQUENCE [LARGE SCALE GENOMIC DNA]</scope>
    <source>
        <strain evidence="2">Teg-2019</strain>
        <tissue evidence="2">Adductor muscle</tissue>
    </source>
</reference>